<feature type="non-terminal residue" evidence="1">
    <location>
        <position position="72"/>
    </location>
</feature>
<protein>
    <submittedName>
        <fullName evidence="1">Envelope glycoprotein</fullName>
    </submittedName>
</protein>
<accession>Q3LWX4</accession>
<organism evidence="1">
    <name type="scientific">Human immunodeficiency virus type 1</name>
    <name type="common">HIV-1</name>
    <dbReference type="NCBI Taxonomy" id="11676"/>
    <lineage>
        <taxon>Viruses</taxon>
        <taxon>Riboviria</taxon>
        <taxon>Pararnavirae</taxon>
        <taxon>Artverviricota</taxon>
        <taxon>Revtraviricetes</taxon>
        <taxon>Ortervirales</taxon>
        <taxon>Retroviridae</taxon>
        <taxon>Orthoretrovirinae</taxon>
        <taxon>Lentivirus</taxon>
        <taxon>Lentivirus humimdef1</taxon>
    </lineage>
</organism>
<proteinExistence type="predicted"/>
<keyword evidence="1" id="KW-0261">Viral envelope protein</keyword>
<feature type="non-terminal residue" evidence="1">
    <location>
        <position position="1"/>
    </location>
</feature>
<dbReference type="EMBL" id="DQ155271">
    <property type="protein sequence ID" value="ABA08358.1"/>
    <property type="molecule type" value="Genomic_DNA"/>
</dbReference>
<keyword evidence="1" id="KW-0946">Virion</keyword>
<gene>
    <name evidence="1" type="primary">env</name>
</gene>
<dbReference type="GO" id="GO:0019031">
    <property type="term" value="C:viral envelope"/>
    <property type="evidence" value="ECO:0007669"/>
    <property type="project" value="UniProtKB-KW"/>
</dbReference>
<sequence length="72" mass="8180">CRDNNPDLKMCQTSAKTIIAHLKEPVTNTSERDLAINTSNKHKDRTMDQTLLSNQGVHSGGGYQDKHYLYLY</sequence>
<reference evidence="1" key="1">
    <citation type="journal article" date="2008" name="AIDS Res. Hum. Retroviruses">
        <title>HIV type 1 genetic diversity in Moyale, Mandera, and Turkana based on env-C2-V3 sequences.</title>
        <authorList>
            <person name="Khamadi S.A."/>
            <person name="Lihana R.W."/>
            <person name="Mwaniki D.L."/>
            <person name="Kinyua J."/>
            <person name="Lagat N."/>
            <person name="Carter J.Y."/>
            <person name="Ichimura H."/>
            <person name="Oishi I."/>
            <person name="Okoth F.A."/>
            <person name="Ochieng W."/>
        </authorList>
    </citation>
    <scope>NUCLEOTIDE SEQUENCE</scope>
    <source>
        <strain evidence="1">MADH011</strain>
    </source>
</reference>
<evidence type="ECO:0000313" key="1">
    <source>
        <dbReference type="EMBL" id="ABA08358.1"/>
    </source>
</evidence>
<organismHost>
    <name type="scientific">Homo sapiens</name>
    <name type="common">Human</name>
    <dbReference type="NCBI Taxonomy" id="9606"/>
</organismHost>
<name>Q3LWX4_HV1</name>